<dbReference type="GO" id="GO:0005658">
    <property type="term" value="C:alpha DNA polymerase:primase complex"/>
    <property type="evidence" value="ECO:0007669"/>
    <property type="project" value="TreeGrafter"/>
</dbReference>
<organism evidence="3 4">
    <name type="scientific">Stegodyphus mimosarum</name>
    <name type="common">African social velvet spider</name>
    <dbReference type="NCBI Taxonomy" id="407821"/>
    <lineage>
        <taxon>Eukaryota</taxon>
        <taxon>Metazoa</taxon>
        <taxon>Ecdysozoa</taxon>
        <taxon>Arthropoda</taxon>
        <taxon>Chelicerata</taxon>
        <taxon>Arachnida</taxon>
        <taxon>Araneae</taxon>
        <taxon>Araneomorphae</taxon>
        <taxon>Entelegynae</taxon>
        <taxon>Eresoidea</taxon>
        <taxon>Eresidae</taxon>
        <taxon>Stegodyphus</taxon>
    </lineage>
</organism>
<dbReference type="Proteomes" id="UP000054359">
    <property type="component" value="Unassembled WGS sequence"/>
</dbReference>
<evidence type="ECO:0000313" key="3">
    <source>
        <dbReference type="EMBL" id="KFM69474.1"/>
    </source>
</evidence>
<feature type="region of interest" description="Disordered" evidence="1">
    <location>
        <begin position="182"/>
        <end position="222"/>
    </location>
</feature>
<dbReference type="STRING" id="407821.A0A087TWI5"/>
<accession>A0A087TWI5</accession>
<dbReference type="InterPro" id="IPR024647">
    <property type="entry name" value="DNA_pol_a_cat_su_N"/>
</dbReference>
<dbReference type="EMBL" id="KK117076">
    <property type="protein sequence ID" value="KFM69474.1"/>
    <property type="molecule type" value="Genomic_DNA"/>
</dbReference>
<sequence>MEKESVEGVTRSRRVKEDKLGRLAALQKLKSLKGTKHKYEVVEEAPVYEEVSEKEYSRLVQERQEDNWIVDDNGAGGYADDGREIFDDDVEDDIYTDKKSKQLPKKKSFAGPEKRNGSKSSDIKNMFKSIPVKRKMEQDIKLEDDDILGSIMEDLHKEAVPEVYTPKPMVLRKKHKLSYHSPRARYEPSNFDDRHKSPLASDFVPKIPTLKTSPASTLPRKPLQPKVVDFDYVDNEQNDLKEEIIEEFSQNPDFKPKVEEVLIDETFEEDINFDPSADIFCDTENQSSQKENESAVNDFQEKSSKILSSFQGSLKTNYDK</sequence>
<feature type="region of interest" description="Disordered" evidence="1">
    <location>
        <begin position="96"/>
        <end position="128"/>
    </location>
</feature>
<dbReference type="AlphaFoldDB" id="A0A087TWI5"/>
<dbReference type="GO" id="GO:0006272">
    <property type="term" value="P:leading strand elongation"/>
    <property type="evidence" value="ECO:0007669"/>
    <property type="project" value="TreeGrafter"/>
</dbReference>
<dbReference type="GO" id="GO:0003887">
    <property type="term" value="F:DNA-directed DNA polymerase activity"/>
    <property type="evidence" value="ECO:0007669"/>
    <property type="project" value="TreeGrafter"/>
</dbReference>
<dbReference type="GO" id="GO:0003682">
    <property type="term" value="F:chromatin binding"/>
    <property type="evidence" value="ECO:0007669"/>
    <property type="project" value="TreeGrafter"/>
</dbReference>
<proteinExistence type="predicted"/>
<evidence type="ECO:0000256" key="1">
    <source>
        <dbReference type="SAM" id="MobiDB-lite"/>
    </source>
</evidence>
<dbReference type="OMA" id="SAKTHRY"/>
<feature type="compositionally biased region" description="Polar residues" evidence="1">
    <location>
        <begin position="283"/>
        <end position="297"/>
    </location>
</feature>
<feature type="domain" description="DNA polymerase alpha catalytic subunit N-terminal" evidence="2">
    <location>
        <begin position="24"/>
        <end position="87"/>
    </location>
</feature>
<dbReference type="PANTHER" id="PTHR45861:SF1">
    <property type="entry name" value="DNA POLYMERASE ALPHA CATALYTIC SUBUNIT"/>
    <property type="match status" value="1"/>
</dbReference>
<gene>
    <name evidence="3" type="ORF">X975_05843</name>
</gene>
<dbReference type="Pfam" id="PF12254">
    <property type="entry name" value="DNA_pol_alpha_N"/>
    <property type="match status" value="1"/>
</dbReference>
<dbReference type="GO" id="GO:1902975">
    <property type="term" value="P:mitotic DNA replication initiation"/>
    <property type="evidence" value="ECO:0007669"/>
    <property type="project" value="TreeGrafter"/>
</dbReference>
<dbReference type="GO" id="GO:0006273">
    <property type="term" value="P:lagging strand elongation"/>
    <property type="evidence" value="ECO:0007669"/>
    <property type="project" value="TreeGrafter"/>
</dbReference>
<feature type="non-terminal residue" evidence="3">
    <location>
        <position position="320"/>
    </location>
</feature>
<keyword evidence="4" id="KW-1185">Reference proteome</keyword>
<evidence type="ECO:0000259" key="2">
    <source>
        <dbReference type="Pfam" id="PF12254"/>
    </source>
</evidence>
<dbReference type="GO" id="GO:0003688">
    <property type="term" value="F:DNA replication origin binding"/>
    <property type="evidence" value="ECO:0007669"/>
    <property type="project" value="TreeGrafter"/>
</dbReference>
<dbReference type="OrthoDB" id="8197612at2759"/>
<dbReference type="GO" id="GO:0003697">
    <property type="term" value="F:single-stranded DNA binding"/>
    <property type="evidence" value="ECO:0007669"/>
    <property type="project" value="TreeGrafter"/>
</dbReference>
<evidence type="ECO:0000313" key="4">
    <source>
        <dbReference type="Proteomes" id="UP000054359"/>
    </source>
</evidence>
<protein>
    <submittedName>
        <fullName evidence="3">DNA polymerase alpha catalytic subunit</fullName>
    </submittedName>
</protein>
<name>A0A087TWI5_STEMI</name>
<dbReference type="PANTHER" id="PTHR45861">
    <property type="entry name" value="DNA POLYMERASE ALPHA CATALYTIC SUBUNIT"/>
    <property type="match status" value="1"/>
</dbReference>
<reference evidence="3 4" key="1">
    <citation type="submission" date="2013-11" db="EMBL/GenBank/DDBJ databases">
        <title>Genome sequencing of Stegodyphus mimosarum.</title>
        <authorList>
            <person name="Bechsgaard J."/>
        </authorList>
    </citation>
    <scope>NUCLEOTIDE SEQUENCE [LARGE SCALE GENOMIC DNA]</scope>
</reference>
<feature type="region of interest" description="Disordered" evidence="1">
    <location>
        <begin position="278"/>
        <end position="301"/>
    </location>
</feature>